<comment type="subcellular location">
    <subcellularLocation>
        <location evidence="2">Nucleus</location>
    </subcellularLocation>
</comment>
<keyword evidence="8" id="KW-0832">Ubl conjugation</keyword>
<dbReference type="SMART" id="SM00355">
    <property type="entry name" value="ZnF_C2H2"/>
    <property type="match status" value="8"/>
</dbReference>
<keyword evidence="4" id="KW-0479">Metal-binding</keyword>
<keyword evidence="9" id="KW-0805">Transcription regulation</keyword>
<evidence type="ECO:0000256" key="2">
    <source>
        <dbReference type="ARBA" id="ARBA00004123"/>
    </source>
</evidence>
<evidence type="ECO:0000256" key="7">
    <source>
        <dbReference type="ARBA" id="ARBA00022833"/>
    </source>
</evidence>
<dbReference type="Proteomes" id="UP000530263">
    <property type="component" value="Unassembled WGS sequence"/>
</dbReference>
<feature type="non-terminal residue" evidence="16">
    <location>
        <position position="963"/>
    </location>
</feature>
<dbReference type="PANTHER" id="PTHR24388">
    <property type="entry name" value="ZINC FINGER PROTEIN"/>
    <property type="match status" value="1"/>
</dbReference>
<dbReference type="InterPro" id="IPR036236">
    <property type="entry name" value="Znf_C2H2_sf"/>
</dbReference>
<gene>
    <name evidence="16" type="primary">Znf280d</name>
    <name evidence="16" type="ORF">COLPIC_R06984</name>
</gene>
<feature type="compositionally biased region" description="Basic residues" evidence="14">
    <location>
        <begin position="552"/>
        <end position="561"/>
    </location>
</feature>
<dbReference type="FunFam" id="3.30.160.60:FF:000298">
    <property type="entry name" value="zinc finger protein 280D isoform X1"/>
    <property type="match status" value="1"/>
</dbReference>
<proteinExistence type="predicted"/>
<keyword evidence="6 13" id="KW-0863">Zinc-finger</keyword>
<feature type="non-terminal residue" evidence="16">
    <location>
        <position position="1"/>
    </location>
</feature>
<evidence type="ECO:0000313" key="17">
    <source>
        <dbReference type="Proteomes" id="UP000530263"/>
    </source>
</evidence>
<keyword evidence="11" id="KW-0804">Transcription</keyword>
<sequence length="963" mass="108486">GFCFLLSSLKMAELFMECEEEELEPWQKRVKEVEEDDDDDEPIFVGEISSSKPASTYILNRVNLSSSRRGIQNGAPSRGTVTTFKTDSHHYVTPASSPSAMPVSSVFHSVSRPTSSSAAVQPLSVPDYIMDSPPAAPDNTSGILFGVRQDVGVPQYQTGPAVNVTGGYNSQLALCCDVSKCHTNCNSEDLQHSSAVLLSLDCPLMWRTFCLITILISTVVFKEKYCSNGASSTIRNGGPFPRACPKCNIHFNLMDPLRNHMKYCCPDLVNNLCPGTTITECSSTTSKTAESEKGKLIMLVNDFYYGKHEGDTQQVQQEQKTHTTFKCFSCRKVLKNNIRFMNHMKHHLELEKQSSESWESHTTCQHCYRQFPTPFQLQCHIESTHTLYESSTICKICELSFETEQVLLQHMKDNHKPGEMPYVCQVCNYRSSAFSDVETHFRTVHENTKHLLCPFCLKVIKIGAPYMHHYMRHQKKGIYRCTKCRLQFLTCKEKMDHKTQHHRTFRKPKQLEGLPPGTKVTIRASIGSLQSGSSATSSVSTSISMFQLSPKAKNKTTRNHNKSNANKSKEKSKPATAKKQNAWTNSKKKKVTNAALHNLRCRLGAHKCIECYSEIKDFASHFPAYVHCSLCRYNTSCSKAYVNHMMSFHSARQSKRFWIYRKHSEELRDVTVVCLNCDFLTDVSGLDRMATHLSKSQTHTCQVIIEKGEYIQCLFYIIYLHVESLLSLCKLQPCVCFISFVTKITCFVLFYSKQEHDSSDKTKECHQNQTKKVASVEKNKENSSLSNTENVPSLELSDNSSKNSLHEKGACCDSDNNKQLADEQQKCIHDASDLKTCKNSDNVILNEQTKVHSLDETTLSAMNARDLKLTLGEDVSFEQFLRKRDEPDSVSSDISEQGSIHLEPLTPSEVLEHEATEILQKGNVAPSSKKAGKLSEQADEASKESSPNRMETSVSKSDENETS</sequence>
<reference evidence="16 17" key="1">
    <citation type="submission" date="2019-09" db="EMBL/GenBank/DDBJ databases">
        <title>Bird 10,000 Genomes (B10K) Project - Family phase.</title>
        <authorList>
            <person name="Zhang G."/>
        </authorList>
    </citation>
    <scope>NUCLEOTIDE SEQUENCE [LARGE SCALE GENOMIC DNA]</scope>
    <source>
        <strain evidence="16">B10K-DU-021-26</strain>
        <tissue evidence="16">Mixed tissue sample</tissue>
    </source>
</reference>
<feature type="compositionally biased region" description="Polar residues" evidence="14">
    <location>
        <begin position="944"/>
        <end position="955"/>
    </location>
</feature>
<dbReference type="GO" id="GO:0000981">
    <property type="term" value="F:DNA-binding transcription factor activity, RNA polymerase II-specific"/>
    <property type="evidence" value="ECO:0007669"/>
    <property type="project" value="TreeGrafter"/>
</dbReference>
<dbReference type="Pfam" id="PF13836">
    <property type="entry name" value="DUF4195"/>
    <property type="match status" value="1"/>
</dbReference>
<accession>A0A7K4RLK7</accession>
<dbReference type="SUPFAM" id="SSF57667">
    <property type="entry name" value="beta-beta-alpha zinc fingers"/>
    <property type="match status" value="1"/>
</dbReference>
<dbReference type="GO" id="GO:0005634">
    <property type="term" value="C:nucleus"/>
    <property type="evidence" value="ECO:0007669"/>
    <property type="project" value="UniProtKB-SubCell"/>
</dbReference>
<name>A0A7K4RLK7_COLPI</name>
<evidence type="ECO:0000256" key="12">
    <source>
        <dbReference type="ARBA" id="ARBA00023242"/>
    </source>
</evidence>
<feature type="domain" description="C2H2-type" evidence="15">
    <location>
        <begin position="422"/>
        <end position="450"/>
    </location>
</feature>
<evidence type="ECO:0000256" key="8">
    <source>
        <dbReference type="ARBA" id="ARBA00022843"/>
    </source>
</evidence>
<evidence type="ECO:0000259" key="15">
    <source>
        <dbReference type="PROSITE" id="PS50157"/>
    </source>
</evidence>
<dbReference type="InterPro" id="IPR013087">
    <property type="entry name" value="Znf_C2H2_type"/>
</dbReference>
<evidence type="ECO:0000256" key="6">
    <source>
        <dbReference type="ARBA" id="ARBA00022771"/>
    </source>
</evidence>
<keyword evidence="10" id="KW-0238">DNA-binding</keyword>
<evidence type="ECO:0000256" key="9">
    <source>
        <dbReference type="ARBA" id="ARBA00023015"/>
    </source>
</evidence>
<keyword evidence="3" id="KW-1017">Isopeptide bond</keyword>
<dbReference type="InterPro" id="IPR059074">
    <property type="entry name" value="zf-C2H2_Z280C_D"/>
</dbReference>
<evidence type="ECO:0000256" key="13">
    <source>
        <dbReference type="PROSITE-ProRule" id="PRU00042"/>
    </source>
</evidence>
<dbReference type="InterPro" id="IPR050527">
    <property type="entry name" value="Snail/Krueppel_Znf"/>
</dbReference>
<dbReference type="OrthoDB" id="10032537at2759"/>
<dbReference type="PROSITE" id="PS00028">
    <property type="entry name" value="ZINC_FINGER_C2H2_1"/>
    <property type="match status" value="4"/>
</dbReference>
<evidence type="ECO:0000256" key="10">
    <source>
        <dbReference type="ARBA" id="ARBA00023125"/>
    </source>
</evidence>
<keyword evidence="17" id="KW-1185">Reference proteome</keyword>
<organism evidence="16 17">
    <name type="scientific">Columbina picui</name>
    <name type="common">Picui ground-dove</name>
    <dbReference type="NCBI Taxonomy" id="115618"/>
    <lineage>
        <taxon>Eukaryota</taxon>
        <taxon>Metazoa</taxon>
        <taxon>Chordata</taxon>
        <taxon>Craniata</taxon>
        <taxon>Vertebrata</taxon>
        <taxon>Euteleostomi</taxon>
        <taxon>Archelosauria</taxon>
        <taxon>Archosauria</taxon>
        <taxon>Dinosauria</taxon>
        <taxon>Saurischia</taxon>
        <taxon>Theropoda</taxon>
        <taxon>Coelurosauria</taxon>
        <taxon>Aves</taxon>
        <taxon>Neognathae</taxon>
        <taxon>Neoaves</taxon>
        <taxon>Columbimorphae</taxon>
        <taxon>Columbiformes</taxon>
        <taxon>Columbidae</taxon>
        <taxon>Columbina</taxon>
    </lineage>
</organism>
<comment type="function">
    <text evidence="1">May function as a transcription factor.</text>
</comment>
<dbReference type="Gene3D" id="3.30.160.60">
    <property type="entry name" value="Classic Zinc Finger"/>
    <property type="match status" value="1"/>
</dbReference>
<dbReference type="Pfam" id="PF25429">
    <property type="entry name" value="zf-POGZ"/>
    <property type="match status" value="1"/>
</dbReference>
<keyword evidence="7" id="KW-0862">Zinc</keyword>
<evidence type="ECO:0000313" key="16">
    <source>
        <dbReference type="EMBL" id="NWQ74288.1"/>
    </source>
</evidence>
<evidence type="ECO:0000256" key="11">
    <source>
        <dbReference type="ARBA" id="ARBA00023163"/>
    </source>
</evidence>
<evidence type="ECO:0000256" key="5">
    <source>
        <dbReference type="ARBA" id="ARBA00022737"/>
    </source>
</evidence>
<evidence type="ECO:0000256" key="14">
    <source>
        <dbReference type="SAM" id="MobiDB-lite"/>
    </source>
</evidence>
<keyword evidence="5" id="KW-0677">Repeat</keyword>
<dbReference type="AlphaFoldDB" id="A0A7K4RLK7"/>
<feature type="region of interest" description="Disordered" evidence="14">
    <location>
        <begin position="547"/>
        <end position="587"/>
    </location>
</feature>
<evidence type="ECO:0000256" key="3">
    <source>
        <dbReference type="ARBA" id="ARBA00022499"/>
    </source>
</evidence>
<keyword evidence="12" id="KW-0539">Nucleus</keyword>
<comment type="caution">
    <text evidence="16">The sequence shown here is derived from an EMBL/GenBank/DDBJ whole genome shotgun (WGS) entry which is preliminary data.</text>
</comment>
<dbReference type="GO" id="GO:0008270">
    <property type="term" value="F:zinc ion binding"/>
    <property type="evidence" value="ECO:0007669"/>
    <property type="project" value="UniProtKB-KW"/>
</dbReference>
<feature type="region of interest" description="Disordered" evidence="14">
    <location>
        <begin position="761"/>
        <end position="802"/>
    </location>
</feature>
<dbReference type="EMBL" id="VYZG01000083">
    <property type="protein sequence ID" value="NWQ74288.1"/>
    <property type="molecule type" value="Genomic_DNA"/>
</dbReference>
<evidence type="ECO:0000256" key="1">
    <source>
        <dbReference type="ARBA" id="ARBA00003729"/>
    </source>
</evidence>
<dbReference type="GO" id="GO:0000978">
    <property type="term" value="F:RNA polymerase II cis-regulatory region sequence-specific DNA binding"/>
    <property type="evidence" value="ECO:0007669"/>
    <property type="project" value="TreeGrafter"/>
</dbReference>
<dbReference type="PROSITE" id="PS50157">
    <property type="entry name" value="ZINC_FINGER_C2H2_2"/>
    <property type="match status" value="1"/>
</dbReference>
<dbReference type="InterPro" id="IPR057618">
    <property type="entry name" value="Znf_POGZ/Z280C-D-like"/>
</dbReference>
<dbReference type="PANTHER" id="PTHR24388:SF34">
    <property type="entry name" value="ZINC FINGER PROTEIN 280D"/>
    <property type="match status" value="1"/>
</dbReference>
<dbReference type="InterPro" id="IPR025243">
    <property type="entry name" value="DUF4195"/>
</dbReference>
<feature type="region of interest" description="Disordered" evidence="14">
    <location>
        <begin position="882"/>
        <end position="963"/>
    </location>
</feature>
<feature type="compositionally biased region" description="Polar residues" evidence="14">
    <location>
        <begin position="782"/>
        <end position="802"/>
    </location>
</feature>
<dbReference type="Pfam" id="PF25414">
    <property type="entry name" value="zf-C2H2_Z280C_D"/>
    <property type="match status" value="1"/>
</dbReference>
<evidence type="ECO:0000256" key="4">
    <source>
        <dbReference type="ARBA" id="ARBA00022723"/>
    </source>
</evidence>
<feature type="compositionally biased region" description="Polar residues" evidence="14">
    <location>
        <begin position="889"/>
        <end position="898"/>
    </location>
</feature>
<protein>
    <submittedName>
        <fullName evidence="16">Z280D protein</fullName>
    </submittedName>
</protein>